<dbReference type="RefSeq" id="WP_399645065.1">
    <property type="nucleotide sequence ID" value="NZ_JBITYG010000002.1"/>
</dbReference>
<evidence type="ECO:0000259" key="1">
    <source>
        <dbReference type="Pfam" id="PF13460"/>
    </source>
</evidence>
<dbReference type="InterPro" id="IPR051604">
    <property type="entry name" value="Ergot_Alk_Oxidoreductase"/>
</dbReference>
<reference evidence="2 3" key="1">
    <citation type="submission" date="2024-10" db="EMBL/GenBank/DDBJ databases">
        <title>The Natural Products Discovery Center: Release of the First 8490 Sequenced Strains for Exploring Actinobacteria Biosynthetic Diversity.</title>
        <authorList>
            <person name="Kalkreuter E."/>
            <person name="Kautsar S.A."/>
            <person name="Yang D."/>
            <person name="Bader C.D."/>
            <person name="Teijaro C.N."/>
            <person name="Fluegel L."/>
            <person name="Davis C.M."/>
            <person name="Simpson J.R."/>
            <person name="Lauterbach L."/>
            <person name="Steele A.D."/>
            <person name="Gui C."/>
            <person name="Meng S."/>
            <person name="Li G."/>
            <person name="Viehrig K."/>
            <person name="Ye F."/>
            <person name="Su P."/>
            <person name="Kiefer A.F."/>
            <person name="Nichols A."/>
            <person name="Cepeda A.J."/>
            <person name="Yan W."/>
            <person name="Fan B."/>
            <person name="Jiang Y."/>
            <person name="Adhikari A."/>
            <person name="Zheng C.-J."/>
            <person name="Schuster L."/>
            <person name="Cowan T.M."/>
            <person name="Smanski M.J."/>
            <person name="Chevrette M.G."/>
            <person name="De Carvalho L.P.S."/>
            <person name="Shen B."/>
        </authorList>
    </citation>
    <scope>NUCLEOTIDE SEQUENCE [LARGE SCALE GENOMIC DNA]</scope>
    <source>
        <strain evidence="2 3">NPDC053399</strain>
    </source>
</reference>
<evidence type="ECO:0000313" key="2">
    <source>
        <dbReference type="EMBL" id="MFI9100148.1"/>
    </source>
</evidence>
<proteinExistence type="predicted"/>
<protein>
    <submittedName>
        <fullName evidence="2">NAD(P)H-binding protein</fullName>
    </submittedName>
</protein>
<dbReference type="EMBL" id="JBITYG010000002">
    <property type="protein sequence ID" value="MFI9100148.1"/>
    <property type="molecule type" value="Genomic_DNA"/>
</dbReference>
<dbReference type="PANTHER" id="PTHR43162">
    <property type="match status" value="1"/>
</dbReference>
<name>A0ABW8C147_9ACTN</name>
<dbReference type="Pfam" id="PF13460">
    <property type="entry name" value="NAD_binding_10"/>
    <property type="match status" value="1"/>
</dbReference>
<organism evidence="2 3">
    <name type="scientific">Streptomyces fildesensis</name>
    <dbReference type="NCBI Taxonomy" id="375757"/>
    <lineage>
        <taxon>Bacteria</taxon>
        <taxon>Bacillati</taxon>
        <taxon>Actinomycetota</taxon>
        <taxon>Actinomycetes</taxon>
        <taxon>Kitasatosporales</taxon>
        <taxon>Streptomycetaceae</taxon>
        <taxon>Streptomyces</taxon>
    </lineage>
</organism>
<evidence type="ECO:0000313" key="3">
    <source>
        <dbReference type="Proteomes" id="UP001614394"/>
    </source>
</evidence>
<keyword evidence="3" id="KW-1185">Reference proteome</keyword>
<dbReference type="SUPFAM" id="SSF51735">
    <property type="entry name" value="NAD(P)-binding Rossmann-fold domains"/>
    <property type="match status" value="1"/>
</dbReference>
<dbReference type="Gene3D" id="3.90.25.10">
    <property type="entry name" value="UDP-galactose 4-epimerase, domain 1"/>
    <property type="match status" value="1"/>
</dbReference>
<feature type="domain" description="NAD(P)-binding" evidence="1">
    <location>
        <begin position="6"/>
        <end position="174"/>
    </location>
</feature>
<dbReference type="InterPro" id="IPR016040">
    <property type="entry name" value="NAD(P)-bd_dom"/>
</dbReference>
<comment type="caution">
    <text evidence="2">The sequence shown here is derived from an EMBL/GenBank/DDBJ whole genome shotgun (WGS) entry which is preliminary data.</text>
</comment>
<sequence length="277" mass="29322">MILVTGASGHVGGELVSQLAAQGRAVRALVRDPSAFEAPPGAEVAAGDLNRPGSLTEALNGVDAMFLLGGFADMPGVLAGARAAGVRHVVLLSSRSVVGGDPENAVVAMHQGSEAAVRESGLDWTVLRPSGFMSNTFEWQGQLRAGDVVRAPFAGVPIAAIDPHDIAAVAAVVLGRDEHHGQSHPLSGPAAQRPVERAEILAKVLDRPLRFEGQPDDEARAEMLGNGVPERYVDAFFRFFVDGEFDDTPILPTVEDLTGRPPRTFEDWARTHADAFR</sequence>
<dbReference type="Gene3D" id="3.40.50.720">
    <property type="entry name" value="NAD(P)-binding Rossmann-like Domain"/>
    <property type="match status" value="1"/>
</dbReference>
<dbReference type="InterPro" id="IPR036291">
    <property type="entry name" value="NAD(P)-bd_dom_sf"/>
</dbReference>
<gene>
    <name evidence="2" type="ORF">ACIGXA_06460</name>
</gene>
<dbReference type="Proteomes" id="UP001614394">
    <property type="component" value="Unassembled WGS sequence"/>
</dbReference>
<accession>A0ABW8C147</accession>
<dbReference type="PANTHER" id="PTHR43162:SF1">
    <property type="entry name" value="PRESTALK A DIFFERENTIATION PROTEIN A"/>
    <property type="match status" value="1"/>
</dbReference>